<feature type="region of interest" description="Disordered" evidence="1">
    <location>
        <begin position="74"/>
        <end position="124"/>
    </location>
</feature>
<reference evidence="2" key="1">
    <citation type="submission" date="2021-02" db="EMBL/GenBank/DDBJ databases">
        <authorList>
            <person name="Dougan E. K."/>
            <person name="Rhodes N."/>
            <person name="Thang M."/>
            <person name="Chan C."/>
        </authorList>
    </citation>
    <scope>NUCLEOTIDE SEQUENCE</scope>
</reference>
<keyword evidence="3" id="KW-1185">Reference proteome</keyword>
<evidence type="ECO:0000313" key="2">
    <source>
        <dbReference type="EMBL" id="CAE7881480.1"/>
    </source>
</evidence>
<sequence length="321" mass="34539">MAPVLGFIEGLLEVISGGFFDPDRTRSGRWIGCRSFDDAVRKLSDASGAGGLSGLHSEEEAGPSIAPEVYDVWNPEEPLEPGDATPRSAALGPEPASSEERQVSDCDSSSASLQDEEESEDAERMAELAGEQVAETIQGAADVGLSQGAIDTLRAKGWGTHANFAFSTAVIPGQGDDSVFVRDVITAVLGDADHASAAALRRLHFESYTLAAAELKRQTENTESDVPRKLPPTEISSRIDALQTKILPLRIEDSLEPSHAVVNLVCQCVEDQRVRYLELCRVTTRNQEVNSLKEVPSLRMLQPDRSGMLKAVASPDALRTK</sequence>
<dbReference type="Proteomes" id="UP000601435">
    <property type="component" value="Unassembled WGS sequence"/>
</dbReference>
<dbReference type="EMBL" id="CAJNJA010064096">
    <property type="protein sequence ID" value="CAE7881480.1"/>
    <property type="molecule type" value="Genomic_DNA"/>
</dbReference>
<gene>
    <name evidence="2" type="ORF">SNEC2469_LOCUS28954</name>
</gene>
<protein>
    <submittedName>
        <fullName evidence="2">Uncharacterized protein</fullName>
    </submittedName>
</protein>
<organism evidence="2 3">
    <name type="scientific">Symbiodinium necroappetens</name>
    <dbReference type="NCBI Taxonomy" id="1628268"/>
    <lineage>
        <taxon>Eukaryota</taxon>
        <taxon>Sar</taxon>
        <taxon>Alveolata</taxon>
        <taxon>Dinophyceae</taxon>
        <taxon>Suessiales</taxon>
        <taxon>Symbiodiniaceae</taxon>
        <taxon>Symbiodinium</taxon>
    </lineage>
</organism>
<evidence type="ECO:0000256" key="1">
    <source>
        <dbReference type="SAM" id="MobiDB-lite"/>
    </source>
</evidence>
<feature type="non-terminal residue" evidence="2">
    <location>
        <position position="1"/>
    </location>
</feature>
<accession>A0A813AWX2</accession>
<proteinExistence type="predicted"/>
<dbReference type="AlphaFoldDB" id="A0A813AWX2"/>
<evidence type="ECO:0000313" key="3">
    <source>
        <dbReference type="Proteomes" id="UP000601435"/>
    </source>
</evidence>
<comment type="caution">
    <text evidence="2">The sequence shown here is derived from an EMBL/GenBank/DDBJ whole genome shotgun (WGS) entry which is preliminary data.</text>
</comment>
<dbReference type="OrthoDB" id="431157at2759"/>
<name>A0A813AWX2_9DINO</name>